<evidence type="ECO:0000313" key="2">
    <source>
        <dbReference type="Proteomes" id="UP000006055"/>
    </source>
</evidence>
<dbReference type="EMBL" id="CP003360">
    <property type="protein sequence ID" value="AFM23263.1"/>
    <property type="molecule type" value="Genomic_DNA"/>
</dbReference>
<protein>
    <submittedName>
        <fullName evidence="1">Uncharacterized protein</fullName>
    </submittedName>
</protein>
<accession>I4C122</accession>
<dbReference type="Proteomes" id="UP000006055">
    <property type="component" value="Chromosome"/>
</dbReference>
<proteinExistence type="predicted"/>
<name>I4C122_DESTA</name>
<evidence type="ECO:0000313" key="1">
    <source>
        <dbReference type="EMBL" id="AFM23263.1"/>
    </source>
</evidence>
<dbReference type="AlphaFoldDB" id="I4C122"/>
<dbReference type="RefSeq" id="WP_014808422.1">
    <property type="nucleotide sequence ID" value="NC_018025.1"/>
</dbReference>
<dbReference type="KEGG" id="dti:Desti_0530"/>
<dbReference type="HOGENOM" id="CLU_1459105_0_0_7"/>
<gene>
    <name evidence="1" type="ordered locus">Desti_0530</name>
</gene>
<organism evidence="1 2">
    <name type="scientific">Desulfomonile tiedjei (strain ATCC 49306 / DSM 6799 / DCB-1)</name>
    <dbReference type="NCBI Taxonomy" id="706587"/>
    <lineage>
        <taxon>Bacteria</taxon>
        <taxon>Pseudomonadati</taxon>
        <taxon>Thermodesulfobacteriota</taxon>
        <taxon>Desulfomonilia</taxon>
        <taxon>Desulfomonilales</taxon>
        <taxon>Desulfomonilaceae</taxon>
        <taxon>Desulfomonile</taxon>
    </lineage>
</organism>
<reference evidence="2" key="1">
    <citation type="submission" date="2012-06" db="EMBL/GenBank/DDBJ databases">
        <title>Complete sequence of chromosome of Desulfomonile tiedjei DSM 6799.</title>
        <authorList>
            <person name="Lucas S."/>
            <person name="Copeland A."/>
            <person name="Lapidus A."/>
            <person name="Glavina del Rio T."/>
            <person name="Dalin E."/>
            <person name="Tice H."/>
            <person name="Bruce D."/>
            <person name="Goodwin L."/>
            <person name="Pitluck S."/>
            <person name="Peters L."/>
            <person name="Ovchinnikova G."/>
            <person name="Zeytun A."/>
            <person name="Lu M."/>
            <person name="Kyrpides N."/>
            <person name="Mavromatis K."/>
            <person name="Ivanova N."/>
            <person name="Brettin T."/>
            <person name="Detter J.C."/>
            <person name="Han C."/>
            <person name="Larimer F."/>
            <person name="Land M."/>
            <person name="Hauser L."/>
            <person name="Markowitz V."/>
            <person name="Cheng J.-F."/>
            <person name="Hugenholtz P."/>
            <person name="Woyke T."/>
            <person name="Wu D."/>
            <person name="Spring S."/>
            <person name="Schroeder M."/>
            <person name="Brambilla E."/>
            <person name="Klenk H.-P."/>
            <person name="Eisen J.A."/>
        </authorList>
    </citation>
    <scope>NUCLEOTIDE SEQUENCE [LARGE SCALE GENOMIC DNA]</scope>
    <source>
        <strain evidence="2">ATCC 49306 / DSM 6799 / DCB-1</strain>
    </source>
</reference>
<sequence>MKRYFKDLFFKLENRLMPIYELDRSPSVVIGSPVPASGMRSGRSWIVPFARIMIVAMLLWAVPGSSMGNGITPEQIYQPEIKLNHLIGTWEILPENNPLAEATKTNPQASQRTLMTLRVDGTCRIFDKAHPEGSDGLWTLEDHAMFITFKSAPGIEFYVYGVKADFMVTRSPIKQGKDQLWSKIK</sequence>
<keyword evidence="2" id="KW-1185">Reference proteome</keyword>